<feature type="region of interest" description="Disordered" evidence="1">
    <location>
        <begin position="1"/>
        <end position="32"/>
    </location>
</feature>
<dbReference type="HOGENOM" id="CLU_1906642_0_0_1"/>
<feature type="compositionally biased region" description="Gly residues" evidence="1">
    <location>
        <begin position="7"/>
        <end position="22"/>
    </location>
</feature>
<dbReference type="EMBL" id="KN847911">
    <property type="protein sequence ID" value="KIR38344.1"/>
    <property type="molecule type" value="Genomic_DNA"/>
</dbReference>
<reference evidence="2 3" key="1">
    <citation type="submission" date="2015-01" db="EMBL/GenBank/DDBJ databases">
        <title>The Genome Sequence of Cryptococcus gattii Ram5.</title>
        <authorList>
            <consortium name="The Broad Institute Genomics Platform"/>
            <person name="Cuomo C."/>
            <person name="Litvintseva A."/>
            <person name="Chen Y."/>
            <person name="Heitman J."/>
            <person name="Sun S."/>
            <person name="Springer D."/>
            <person name="Dromer F."/>
            <person name="Young S."/>
            <person name="Zeng Q."/>
            <person name="Gargeya S."/>
            <person name="Abouelleil A."/>
            <person name="Alvarado L."/>
            <person name="Chapman S.B."/>
            <person name="Gainer-Dewar J."/>
            <person name="Goldberg J."/>
            <person name="Griggs A."/>
            <person name="Gujja S."/>
            <person name="Hansen M."/>
            <person name="Howarth C."/>
            <person name="Imamovic A."/>
            <person name="Larimer J."/>
            <person name="Murphy C."/>
            <person name="Naylor J."/>
            <person name="Pearson M."/>
            <person name="Priest M."/>
            <person name="Roberts A."/>
            <person name="Saif S."/>
            <person name="Shea T."/>
            <person name="Sykes S."/>
            <person name="Wortman J."/>
            <person name="Nusbaum C."/>
            <person name="Birren B."/>
        </authorList>
    </citation>
    <scope>NUCLEOTIDE SEQUENCE [LARGE SCALE GENOMIC DNA]</scope>
    <source>
        <strain evidence="2 3">Ram5</strain>
    </source>
</reference>
<proteinExistence type="predicted"/>
<accession>A0A0D0UW35</accession>
<dbReference type="Proteomes" id="UP000053392">
    <property type="component" value="Unassembled WGS sequence"/>
</dbReference>
<gene>
    <name evidence="2" type="ORF">I313_05918</name>
</gene>
<keyword evidence="3" id="KW-1185">Reference proteome</keyword>
<evidence type="ECO:0000256" key="1">
    <source>
        <dbReference type="SAM" id="MobiDB-lite"/>
    </source>
</evidence>
<protein>
    <submittedName>
        <fullName evidence="2">Uncharacterized protein</fullName>
    </submittedName>
</protein>
<dbReference type="AlphaFoldDB" id="A0A0D0UW35"/>
<organism evidence="2 3">
    <name type="scientific">Cryptococcus deuterogattii Ram5</name>
    <dbReference type="NCBI Taxonomy" id="1296110"/>
    <lineage>
        <taxon>Eukaryota</taxon>
        <taxon>Fungi</taxon>
        <taxon>Dikarya</taxon>
        <taxon>Basidiomycota</taxon>
        <taxon>Agaricomycotina</taxon>
        <taxon>Tremellomycetes</taxon>
        <taxon>Tremellales</taxon>
        <taxon>Cryptococcaceae</taxon>
        <taxon>Cryptococcus</taxon>
        <taxon>Cryptococcus gattii species complex</taxon>
    </lineage>
</organism>
<evidence type="ECO:0000313" key="2">
    <source>
        <dbReference type="EMBL" id="KIR38344.1"/>
    </source>
</evidence>
<name>A0A0D0UW35_9TREE</name>
<sequence>MSAKDQYGGGYPQQGGYGGPPQQGGYYPPPPQVPIVPTAWSHGWESVEFQFGMWRSACKGISFVFTWDFQELGDDDGDEEVWRVSEPVLPSSRSTSSLRRRFNIRGQTATSPKGVFEILEKGLVGDEEVGKRV</sequence>
<evidence type="ECO:0000313" key="3">
    <source>
        <dbReference type="Proteomes" id="UP000053392"/>
    </source>
</evidence>